<keyword evidence="2" id="KW-1185">Reference proteome</keyword>
<gene>
    <name evidence="1" type="ORF">NEOLEDRAFT_467680</name>
</gene>
<organism evidence="1 2">
    <name type="scientific">Neolentinus lepideus HHB14362 ss-1</name>
    <dbReference type="NCBI Taxonomy" id="1314782"/>
    <lineage>
        <taxon>Eukaryota</taxon>
        <taxon>Fungi</taxon>
        <taxon>Dikarya</taxon>
        <taxon>Basidiomycota</taxon>
        <taxon>Agaricomycotina</taxon>
        <taxon>Agaricomycetes</taxon>
        <taxon>Gloeophyllales</taxon>
        <taxon>Gloeophyllaceae</taxon>
        <taxon>Neolentinus</taxon>
    </lineage>
</organism>
<protein>
    <submittedName>
        <fullName evidence="1">Uncharacterized protein</fullName>
    </submittedName>
</protein>
<dbReference type="EMBL" id="KV425553">
    <property type="protein sequence ID" value="KZT29715.1"/>
    <property type="molecule type" value="Genomic_DNA"/>
</dbReference>
<proteinExistence type="predicted"/>
<accession>A0A165VIG8</accession>
<dbReference type="AlphaFoldDB" id="A0A165VIG8"/>
<sequence length="212" mass="24059">MPATLRNSVSNWPLIRDGAQILPFHHGMNLLLHFLLPSLRQGAGDSNAKAAQSSSPPVPVVLALTCFETQSPEDMWSHTGGFPYYAYFGLHPSSKSDQVEALRNQVFEKGVSESPWHRHSDREEYARSIVLGTNSLTLSARTSSRRHAIRRFPLRGRTVTARASLSRCPCHFRLRELSHPRIHRAMFAEIPVPRRHVFWDASTWLPTRSQET</sequence>
<reference evidence="1 2" key="1">
    <citation type="journal article" date="2016" name="Mol. Biol. Evol.">
        <title>Comparative Genomics of Early-Diverging Mushroom-Forming Fungi Provides Insights into the Origins of Lignocellulose Decay Capabilities.</title>
        <authorList>
            <person name="Nagy L.G."/>
            <person name="Riley R."/>
            <person name="Tritt A."/>
            <person name="Adam C."/>
            <person name="Daum C."/>
            <person name="Floudas D."/>
            <person name="Sun H."/>
            <person name="Yadav J.S."/>
            <person name="Pangilinan J."/>
            <person name="Larsson K.H."/>
            <person name="Matsuura K."/>
            <person name="Barry K."/>
            <person name="Labutti K."/>
            <person name="Kuo R."/>
            <person name="Ohm R.A."/>
            <person name="Bhattacharya S.S."/>
            <person name="Shirouzu T."/>
            <person name="Yoshinaga Y."/>
            <person name="Martin F.M."/>
            <person name="Grigoriev I.V."/>
            <person name="Hibbett D.S."/>
        </authorList>
    </citation>
    <scope>NUCLEOTIDE SEQUENCE [LARGE SCALE GENOMIC DNA]</scope>
    <source>
        <strain evidence="1 2">HHB14362 ss-1</strain>
    </source>
</reference>
<dbReference type="InParanoid" id="A0A165VIG8"/>
<evidence type="ECO:0000313" key="2">
    <source>
        <dbReference type="Proteomes" id="UP000076761"/>
    </source>
</evidence>
<dbReference type="Proteomes" id="UP000076761">
    <property type="component" value="Unassembled WGS sequence"/>
</dbReference>
<name>A0A165VIG8_9AGAM</name>
<evidence type="ECO:0000313" key="1">
    <source>
        <dbReference type="EMBL" id="KZT29715.1"/>
    </source>
</evidence>